<dbReference type="GO" id="GO:0004803">
    <property type="term" value="F:transposase activity"/>
    <property type="evidence" value="ECO:0007669"/>
    <property type="project" value="InterPro"/>
</dbReference>
<name>A0A9K3LDC7_9STRA</name>
<evidence type="ECO:0000256" key="3">
    <source>
        <dbReference type="ARBA" id="ARBA00023172"/>
    </source>
</evidence>
<evidence type="ECO:0000256" key="2">
    <source>
        <dbReference type="ARBA" id="ARBA00023125"/>
    </source>
</evidence>
<dbReference type="GO" id="GO:0003677">
    <property type="term" value="F:DNA binding"/>
    <property type="evidence" value="ECO:0007669"/>
    <property type="project" value="UniProtKB-KW"/>
</dbReference>
<gene>
    <name evidence="4" type="ORF">IV203_006688</name>
    <name evidence="5" type="ORF">IV203_035075</name>
</gene>
<dbReference type="EMBL" id="JAGRRH010000013">
    <property type="protein sequence ID" value="KAG7359977.1"/>
    <property type="molecule type" value="Genomic_DNA"/>
</dbReference>
<dbReference type="GO" id="GO:0006313">
    <property type="term" value="P:DNA transposition"/>
    <property type="evidence" value="ECO:0007669"/>
    <property type="project" value="InterPro"/>
</dbReference>
<keyword evidence="1" id="KW-0815">Transposition</keyword>
<dbReference type="OrthoDB" id="1627963at2759"/>
<keyword evidence="2" id="KW-0238">DNA-binding</keyword>
<dbReference type="InterPro" id="IPR001207">
    <property type="entry name" value="Transposase_mutator"/>
</dbReference>
<evidence type="ECO:0000256" key="1">
    <source>
        <dbReference type="ARBA" id="ARBA00022578"/>
    </source>
</evidence>
<reference evidence="5" key="1">
    <citation type="journal article" date="2021" name="Sci. Rep.">
        <title>Diploid genomic architecture of Nitzschia inconspicua, an elite biomass production diatom.</title>
        <authorList>
            <person name="Oliver A."/>
            <person name="Podell S."/>
            <person name="Pinowska A."/>
            <person name="Traller J.C."/>
            <person name="Smith S.R."/>
            <person name="McClure R."/>
            <person name="Beliaev A."/>
            <person name="Bohutskyi P."/>
            <person name="Hill E.A."/>
            <person name="Rabines A."/>
            <person name="Zheng H."/>
            <person name="Allen L.Z."/>
            <person name="Kuo A."/>
            <person name="Grigoriev I.V."/>
            <person name="Allen A.E."/>
            <person name="Hazlebeck D."/>
            <person name="Allen E.E."/>
        </authorList>
    </citation>
    <scope>NUCLEOTIDE SEQUENCE</scope>
    <source>
        <strain evidence="5">Hildebrandi</strain>
    </source>
</reference>
<dbReference type="PANTHER" id="PTHR31973:SF187">
    <property type="entry name" value="MUTATOR TRANSPOSASE MUDRA PROTEIN"/>
    <property type="match status" value="1"/>
</dbReference>
<dbReference type="EMBL" id="JAGRRH010000057">
    <property type="protein sequence ID" value="KAG7338426.1"/>
    <property type="molecule type" value="Genomic_DNA"/>
</dbReference>
<organism evidence="5 6">
    <name type="scientific">Nitzschia inconspicua</name>
    <dbReference type="NCBI Taxonomy" id="303405"/>
    <lineage>
        <taxon>Eukaryota</taxon>
        <taxon>Sar</taxon>
        <taxon>Stramenopiles</taxon>
        <taxon>Ochrophyta</taxon>
        <taxon>Bacillariophyta</taxon>
        <taxon>Bacillariophyceae</taxon>
        <taxon>Bacillariophycidae</taxon>
        <taxon>Bacillariales</taxon>
        <taxon>Bacillariaceae</taxon>
        <taxon>Nitzschia</taxon>
    </lineage>
</organism>
<dbReference type="PANTHER" id="PTHR31973">
    <property type="entry name" value="POLYPROTEIN, PUTATIVE-RELATED"/>
    <property type="match status" value="1"/>
</dbReference>
<dbReference type="Proteomes" id="UP000693970">
    <property type="component" value="Unassembled WGS sequence"/>
</dbReference>
<sequence>MKAAAKVQGVRASYNQLYCAIDRAVMKAQREKQQASFGLIILYLHQFQLQNEDSTVKAESDADKHLQCLGICPGVMKHSLKHARPVLSLDGAHLKRKGLIHALQQVFPDNHHCCCSIHIARNVEKAFGKQLAKHVHDLLATFSKRESDNSMTKINGISVRGEKCLEDITANQWRNTAWVDNLTLPPRFGIVTINMSESMFGDARDGSWLECTNAIVRTMMNRICTLWEKLYGREVLWRMLQKYLRVDGKTVLASK</sequence>
<protein>
    <submittedName>
        <fullName evidence="5">Transposase, mutator family protein</fullName>
    </submittedName>
</protein>
<keyword evidence="6" id="KW-1185">Reference proteome</keyword>
<keyword evidence="3" id="KW-0233">DNA recombination</keyword>
<dbReference type="AlphaFoldDB" id="A0A9K3LDC7"/>
<accession>A0A9K3LDC7</accession>
<evidence type="ECO:0000313" key="6">
    <source>
        <dbReference type="Proteomes" id="UP000693970"/>
    </source>
</evidence>
<evidence type="ECO:0000313" key="4">
    <source>
        <dbReference type="EMBL" id="KAG7338426.1"/>
    </source>
</evidence>
<proteinExistence type="predicted"/>
<reference evidence="5" key="2">
    <citation type="submission" date="2021-04" db="EMBL/GenBank/DDBJ databases">
        <authorList>
            <person name="Podell S."/>
        </authorList>
    </citation>
    <scope>NUCLEOTIDE SEQUENCE</scope>
    <source>
        <strain evidence="5">Hildebrandi</strain>
    </source>
</reference>
<comment type="caution">
    <text evidence="5">The sequence shown here is derived from an EMBL/GenBank/DDBJ whole genome shotgun (WGS) entry which is preliminary data.</text>
</comment>
<evidence type="ECO:0000313" key="5">
    <source>
        <dbReference type="EMBL" id="KAG7359977.1"/>
    </source>
</evidence>
<dbReference type="Pfam" id="PF00872">
    <property type="entry name" value="Transposase_mut"/>
    <property type="match status" value="1"/>
</dbReference>